<dbReference type="AlphaFoldDB" id="A0A0G4GXI2"/>
<evidence type="ECO:0008006" key="2">
    <source>
        <dbReference type="Google" id="ProtNLM"/>
    </source>
</evidence>
<evidence type="ECO:0000313" key="1">
    <source>
        <dbReference type="EMBL" id="CEM35690.1"/>
    </source>
</evidence>
<sequence length="122" mass="13578">MDSTHLGFSMNVTNEISRPVVGGKVTLTTQHPGLPPVTTNPNFCDFIKKGTGLEKGCPLPQGDFSFQFVKFSPSMFSPGPLAGRLVMHHNDQSVLLCIQWEGILTTSRRREEKQEKEQLNYA</sequence>
<dbReference type="EMBL" id="CDMZ01001653">
    <property type="protein sequence ID" value="CEM35690.1"/>
    <property type="molecule type" value="Genomic_DNA"/>
</dbReference>
<reference evidence="1" key="1">
    <citation type="submission" date="2014-11" db="EMBL/GenBank/DDBJ databases">
        <authorList>
            <person name="Otto D Thomas"/>
            <person name="Naeem Raeece"/>
        </authorList>
    </citation>
    <scope>NUCLEOTIDE SEQUENCE</scope>
</reference>
<gene>
    <name evidence="1" type="ORF">Cvel_23786</name>
</gene>
<accession>A0A0G4GXI2</accession>
<dbReference type="VEuPathDB" id="CryptoDB:Cvel_23786"/>
<protein>
    <recommendedName>
        <fullName evidence="2">MD-2-related lipid-recognition domain-containing protein</fullName>
    </recommendedName>
</protein>
<proteinExistence type="predicted"/>
<organism evidence="1">
    <name type="scientific">Chromera velia CCMP2878</name>
    <dbReference type="NCBI Taxonomy" id="1169474"/>
    <lineage>
        <taxon>Eukaryota</taxon>
        <taxon>Sar</taxon>
        <taxon>Alveolata</taxon>
        <taxon>Colpodellida</taxon>
        <taxon>Chromeraceae</taxon>
        <taxon>Chromera</taxon>
    </lineage>
</organism>
<name>A0A0G4GXI2_9ALVE</name>